<keyword evidence="3" id="KW-1185">Reference proteome</keyword>
<name>A0A846YPA0_9ACTN</name>
<dbReference type="Proteomes" id="UP000579250">
    <property type="component" value="Unassembled WGS sequence"/>
</dbReference>
<protein>
    <submittedName>
        <fullName evidence="2">DsbA family protein</fullName>
    </submittedName>
</protein>
<dbReference type="Gene3D" id="3.40.30.10">
    <property type="entry name" value="Glutaredoxin"/>
    <property type="match status" value="1"/>
</dbReference>
<dbReference type="InterPro" id="IPR036249">
    <property type="entry name" value="Thioredoxin-like_sf"/>
</dbReference>
<dbReference type="RefSeq" id="WP_067629307.1">
    <property type="nucleotide sequence ID" value="NZ_JAAXPI010000002.1"/>
</dbReference>
<proteinExistence type="predicted"/>
<evidence type="ECO:0000259" key="1">
    <source>
        <dbReference type="Pfam" id="PF01323"/>
    </source>
</evidence>
<dbReference type="EMBL" id="JAAXPI010000002">
    <property type="protein sequence ID" value="NKZ02580.1"/>
    <property type="molecule type" value="Genomic_DNA"/>
</dbReference>
<evidence type="ECO:0000313" key="2">
    <source>
        <dbReference type="EMBL" id="NKZ02580.1"/>
    </source>
</evidence>
<reference evidence="2 3" key="1">
    <citation type="submission" date="2020-04" db="EMBL/GenBank/DDBJ databases">
        <title>MicrobeNet Type strains.</title>
        <authorList>
            <person name="Nicholson A.C."/>
        </authorList>
    </citation>
    <scope>NUCLEOTIDE SEQUENCE [LARGE SCALE GENOMIC DNA]</scope>
    <source>
        <strain evidence="2 3">ATCC BAA-277</strain>
    </source>
</reference>
<dbReference type="SUPFAM" id="SSF52833">
    <property type="entry name" value="Thioredoxin-like"/>
    <property type="match status" value="1"/>
</dbReference>
<dbReference type="AlphaFoldDB" id="A0A846YPA0"/>
<dbReference type="GO" id="GO:0016491">
    <property type="term" value="F:oxidoreductase activity"/>
    <property type="evidence" value="ECO:0007669"/>
    <property type="project" value="InterPro"/>
</dbReference>
<gene>
    <name evidence="2" type="ORF">HGB48_02225</name>
</gene>
<evidence type="ECO:0000313" key="3">
    <source>
        <dbReference type="Proteomes" id="UP000579250"/>
    </source>
</evidence>
<sequence>MTYIVYGDFNCPYSHLASLRVDEFVRRGGTGVEWRAVEHDPRLPLTGSPSGAAKEEWARELGEIAGVARPGERVPDAPPALVSNTGAAVAAYAEALTDGLADEVRRALFDAAWVEGRHLSSPYEVRRIIAELMYPRTPADVHRYGPDLAMAVDAGRVAAGTERRYGATVSVLGGPLTVTGQRRIERWRAEWRSITQVVPAVLGPDGSVLPGLAGLARLAELLDGPSPAVAAEESVDREFASAA</sequence>
<accession>A0A846YPA0</accession>
<dbReference type="Pfam" id="PF01323">
    <property type="entry name" value="DSBA"/>
    <property type="match status" value="1"/>
</dbReference>
<organism evidence="2 3">
    <name type="scientific">Actinomadura latina</name>
    <dbReference type="NCBI Taxonomy" id="163603"/>
    <lineage>
        <taxon>Bacteria</taxon>
        <taxon>Bacillati</taxon>
        <taxon>Actinomycetota</taxon>
        <taxon>Actinomycetes</taxon>
        <taxon>Streptosporangiales</taxon>
        <taxon>Thermomonosporaceae</taxon>
        <taxon>Actinomadura</taxon>
    </lineage>
</organism>
<comment type="caution">
    <text evidence="2">The sequence shown here is derived from an EMBL/GenBank/DDBJ whole genome shotgun (WGS) entry which is preliminary data.</text>
</comment>
<feature type="domain" description="DSBA-like thioredoxin" evidence="1">
    <location>
        <begin position="5"/>
        <end position="132"/>
    </location>
</feature>
<dbReference type="InterPro" id="IPR001853">
    <property type="entry name" value="DSBA-like_thioredoxin_dom"/>
</dbReference>